<dbReference type="RefSeq" id="WP_145886041.1">
    <property type="nucleotide sequence ID" value="NZ_CP032702.1"/>
</dbReference>
<dbReference type="Proteomes" id="UP000319411">
    <property type="component" value="Chromosome"/>
</dbReference>
<gene>
    <name evidence="2" type="ORF">D8B20_00190</name>
</gene>
<dbReference type="AlphaFoldDB" id="A0A518X8U3"/>
<reference evidence="2 3" key="1">
    <citation type="submission" date="2018-10" db="EMBL/GenBank/DDBJ databases">
        <title>Genome Sequencing of Pantoea dispersa DSM 32899.</title>
        <authorList>
            <person name="Nawrath M."/>
            <person name="Ottenheim C."/>
            <person name="Wilm A."/>
            <person name="Zimmermann W."/>
            <person name="Wu J.C."/>
        </authorList>
    </citation>
    <scope>NUCLEOTIDE SEQUENCE [LARGE SCALE GENOMIC DNA]</scope>
    <source>
        <strain evidence="2 3">DSM 32899</strain>
    </source>
</reference>
<protein>
    <submittedName>
        <fullName evidence="2">Transcriptional regulator</fullName>
    </submittedName>
</protein>
<feature type="domain" description="Zinc finger Ogr/Delta-type" evidence="1">
    <location>
        <begin position="4"/>
        <end position="48"/>
    </location>
</feature>
<dbReference type="EMBL" id="CP032702">
    <property type="protein sequence ID" value="QDY40436.1"/>
    <property type="molecule type" value="Genomic_DNA"/>
</dbReference>
<evidence type="ECO:0000313" key="2">
    <source>
        <dbReference type="EMBL" id="QDY40436.1"/>
    </source>
</evidence>
<sequence>MMYCPFCKGPAHTRTSRYLSETVKQLYYQCTNVMCSATFRTMESVDSVIQRPSNTDLAGDEFIAAHSGKARKQSL</sequence>
<evidence type="ECO:0000313" key="3">
    <source>
        <dbReference type="Proteomes" id="UP000319411"/>
    </source>
</evidence>
<organism evidence="2 3">
    <name type="scientific">Candidatus Pantoea soli</name>
    <dbReference type="NCBI Taxonomy" id="3098669"/>
    <lineage>
        <taxon>Bacteria</taxon>
        <taxon>Pseudomonadati</taxon>
        <taxon>Pseudomonadota</taxon>
        <taxon>Gammaproteobacteria</taxon>
        <taxon>Enterobacterales</taxon>
        <taxon>Erwiniaceae</taxon>
        <taxon>Pantoea</taxon>
    </lineage>
</organism>
<dbReference type="OrthoDB" id="6895359at2"/>
<dbReference type="Pfam" id="PF04606">
    <property type="entry name" value="Ogr_Delta"/>
    <property type="match status" value="1"/>
</dbReference>
<keyword evidence="3" id="KW-1185">Reference proteome</keyword>
<proteinExistence type="predicted"/>
<dbReference type="KEGG" id="pdis:D8B20_00190"/>
<name>A0A518X8U3_9GAMM</name>
<accession>A0A518X8U3</accession>
<dbReference type="InterPro" id="IPR007684">
    <property type="entry name" value="Znf_Ogr/Delta"/>
</dbReference>
<evidence type="ECO:0000259" key="1">
    <source>
        <dbReference type="Pfam" id="PF04606"/>
    </source>
</evidence>